<protein>
    <submittedName>
        <fullName evidence="1">Uncharacterized protein</fullName>
    </submittedName>
</protein>
<name>A0A8T1KK26_9STRA</name>
<dbReference type="AlphaFoldDB" id="A0A8T1KK26"/>
<comment type="caution">
    <text evidence="1">The sequence shown here is derived from an EMBL/GenBank/DDBJ whole genome shotgun (WGS) entry which is preliminary data.</text>
</comment>
<sequence>MLVVSMARVMYKYIFVVGNPTPAAGLGSSMQARGFSPRPPRPMGFPRAAAVGLAWGQSVSWSSRASDTSGFFSAQDPTHA</sequence>
<evidence type="ECO:0000313" key="2">
    <source>
        <dbReference type="Proteomes" id="UP000774804"/>
    </source>
</evidence>
<proteinExistence type="predicted"/>
<evidence type="ECO:0000313" key="1">
    <source>
        <dbReference type="EMBL" id="KAG2914474.1"/>
    </source>
</evidence>
<reference evidence="1" key="1">
    <citation type="submission" date="2018-10" db="EMBL/GenBank/DDBJ databases">
        <title>Effector identification in a new, highly contiguous assembly of the strawberry crown rot pathogen Phytophthora cactorum.</title>
        <authorList>
            <person name="Armitage A.D."/>
            <person name="Nellist C.F."/>
            <person name="Bates H."/>
            <person name="Vickerstaff R.J."/>
            <person name="Harrison R.J."/>
        </authorList>
    </citation>
    <scope>NUCLEOTIDE SEQUENCE</scope>
    <source>
        <strain evidence="1">4032</strain>
    </source>
</reference>
<dbReference type="Proteomes" id="UP000774804">
    <property type="component" value="Unassembled WGS sequence"/>
</dbReference>
<organism evidence="1 2">
    <name type="scientific">Phytophthora cactorum</name>
    <dbReference type="NCBI Taxonomy" id="29920"/>
    <lineage>
        <taxon>Eukaryota</taxon>
        <taxon>Sar</taxon>
        <taxon>Stramenopiles</taxon>
        <taxon>Oomycota</taxon>
        <taxon>Peronosporomycetes</taxon>
        <taxon>Peronosporales</taxon>
        <taxon>Peronosporaceae</taxon>
        <taxon>Phytophthora</taxon>
    </lineage>
</organism>
<accession>A0A8T1KK26</accession>
<gene>
    <name evidence="1" type="ORF">PC115_g11685</name>
</gene>
<dbReference type="EMBL" id="RCMI01000373">
    <property type="protein sequence ID" value="KAG2914474.1"/>
    <property type="molecule type" value="Genomic_DNA"/>
</dbReference>